<evidence type="ECO:0000313" key="1">
    <source>
        <dbReference type="EMBL" id="RTR29451.1"/>
    </source>
</evidence>
<organism evidence="1 2">
    <name type="scientific">Deinococcus radiophilus</name>
    <dbReference type="NCBI Taxonomy" id="32062"/>
    <lineage>
        <taxon>Bacteria</taxon>
        <taxon>Thermotogati</taxon>
        <taxon>Deinococcota</taxon>
        <taxon>Deinococci</taxon>
        <taxon>Deinococcales</taxon>
        <taxon>Deinococcaceae</taxon>
        <taxon>Deinococcus</taxon>
    </lineage>
</organism>
<gene>
    <name evidence="1" type="ORF">EJ104_03430</name>
</gene>
<sequence length="134" mass="14305">MQPVHTSLTSAGNPVYVTGLDHLTGAEVLLTRISHDPLALLVGEIHTALTAQDEGAVLLHLEVLEQPEQRTQAGPEGLSGFLLSLPLGAKLYDSDGGRWLLDVNLVLTVSDYVGGDDFALQTDFMVNSAVQLED</sequence>
<dbReference type="RefSeq" id="WP_126351362.1">
    <property type="nucleotide sequence ID" value="NZ_CP086380.1"/>
</dbReference>
<evidence type="ECO:0000313" key="2">
    <source>
        <dbReference type="Proteomes" id="UP000277766"/>
    </source>
</evidence>
<dbReference type="AlphaFoldDB" id="A0A431W1V1"/>
<reference evidence="1 2" key="1">
    <citation type="submission" date="2018-12" db="EMBL/GenBank/DDBJ databases">
        <title>Deinococcus radiophilus ATCC 27603 genome sequencing and assembly.</title>
        <authorList>
            <person name="Maclea K.S."/>
            <person name="Maynard C.R."/>
        </authorList>
    </citation>
    <scope>NUCLEOTIDE SEQUENCE [LARGE SCALE GENOMIC DNA]</scope>
    <source>
        <strain evidence="1 2">ATCC 27603</strain>
    </source>
</reference>
<protein>
    <submittedName>
        <fullName evidence="1">Uncharacterized protein</fullName>
    </submittedName>
</protein>
<proteinExistence type="predicted"/>
<comment type="caution">
    <text evidence="1">The sequence shown here is derived from an EMBL/GenBank/DDBJ whole genome shotgun (WGS) entry which is preliminary data.</text>
</comment>
<dbReference type="Proteomes" id="UP000277766">
    <property type="component" value="Unassembled WGS sequence"/>
</dbReference>
<dbReference type="EMBL" id="RXPE01000004">
    <property type="protein sequence ID" value="RTR29451.1"/>
    <property type="molecule type" value="Genomic_DNA"/>
</dbReference>
<accession>A0A431W1V1</accession>
<name>A0A431W1V1_9DEIO</name>
<keyword evidence="2" id="KW-1185">Reference proteome</keyword>